<sequence>MKPFRKTIDDCAINSNSRVQEFNENIKKKIIDDHVFNGIIKEEIITDETDLSNDSELLHLSSGVLPLSLDGCCVQEFNENIKKKIIDDQLFNGIIKKEIIDDQVFNGIIKEEIADKTNYNSDNQLLQNIWGAWLSREKQFLLCICKIETTHAGVLLNQNFYHATQIHYFTTAIYDQ</sequence>
<accession>A0A8R2JU13</accession>
<dbReference type="RefSeq" id="XP_029346535.1">
    <property type="nucleotide sequence ID" value="XM_029490675.1"/>
</dbReference>
<dbReference type="RefSeq" id="XP_029346537.1">
    <property type="nucleotide sequence ID" value="XM_029490677.1"/>
</dbReference>
<dbReference type="AlphaFoldDB" id="A0A8R2JU13"/>
<dbReference type="RefSeq" id="XP_029346536.1">
    <property type="nucleotide sequence ID" value="XM_029490676.1"/>
</dbReference>
<reference evidence="1" key="2">
    <citation type="submission" date="2022-06" db="UniProtKB">
        <authorList>
            <consortium name="EnsemblMetazoa"/>
        </authorList>
    </citation>
    <scope>IDENTIFICATION</scope>
</reference>
<name>A0A8R2JU13_ACYPI</name>
<dbReference type="EnsemblMetazoa" id="XM_029490677.1">
    <property type="protein sequence ID" value="XP_029346537.1"/>
    <property type="gene ID" value="LOC100572014"/>
</dbReference>
<keyword evidence="2" id="KW-1185">Reference proteome</keyword>
<dbReference type="OrthoDB" id="10572291at2759"/>
<proteinExistence type="predicted"/>
<protein>
    <submittedName>
        <fullName evidence="1">Uncharacterized protein</fullName>
    </submittedName>
</protein>
<dbReference type="Proteomes" id="UP000007819">
    <property type="component" value="Chromosome A2"/>
</dbReference>
<dbReference type="EnsemblMetazoa" id="XM_029490675.1">
    <property type="protein sequence ID" value="XP_029346535.1"/>
    <property type="gene ID" value="LOC100572014"/>
</dbReference>
<dbReference type="RefSeq" id="XP_029346534.1">
    <property type="nucleotide sequence ID" value="XM_029490674.1"/>
</dbReference>
<dbReference type="EnsemblMetazoa" id="XM_029490674.1">
    <property type="protein sequence ID" value="XP_029346534.1"/>
    <property type="gene ID" value="LOC100572014"/>
</dbReference>
<organism evidence="1 2">
    <name type="scientific">Acyrthosiphon pisum</name>
    <name type="common">Pea aphid</name>
    <dbReference type="NCBI Taxonomy" id="7029"/>
    <lineage>
        <taxon>Eukaryota</taxon>
        <taxon>Metazoa</taxon>
        <taxon>Ecdysozoa</taxon>
        <taxon>Arthropoda</taxon>
        <taxon>Hexapoda</taxon>
        <taxon>Insecta</taxon>
        <taxon>Pterygota</taxon>
        <taxon>Neoptera</taxon>
        <taxon>Paraneoptera</taxon>
        <taxon>Hemiptera</taxon>
        <taxon>Sternorrhyncha</taxon>
        <taxon>Aphidomorpha</taxon>
        <taxon>Aphidoidea</taxon>
        <taxon>Aphididae</taxon>
        <taxon>Macrosiphini</taxon>
        <taxon>Acyrthosiphon</taxon>
    </lineage>
</organism>
<reference evidence="2" key="1">
    <citation type="submission" date="2010-06" db="EMBL/GenBank/DDBJ databases">
        <authorList>
            <person name="Jiang H."/>
            <person name="Abraham K."/>
            <person name="Ali S."/>
            <person name="Alsbrooks S.L."/>
            <person name="Anim B.N."/>
            <person name="Anosike U.S."/>
            <person name="Attaway T."/>
            <person name="Bandaranaike D.P."/>
            <person name="Battles P.K."/>
            <person name="Bell S.N."/>
            <person name="Bell A.V."/>
            <person name="Beltran B."/>
            <person name="Bickham C."/>
            <person name="Bustamante Y."/>
            <person name="Caleb T."/>
            <person name="Canada A."/>
            <person name="Cardenas V."/>
            <person name="Carter K."/>
            <person name="Chacko J."/>
            <person name="Chandrabose M.N."/>
            <person name="Chavez D."/>
            <person name="Chavez A."/>
            <person name="Chen L."/>
            <person name="Chu H.-S."/>
            <person name="Claassen K.J."/>
            <person name="Cockrell R."/>
            <person name="Collins M."/>
            <person name="Cooper J.A."/>
            <person name="Cree A."/>
            <person name="Curry S.M."/>
            <person name="Da Y."/>
            <person name="Dao M.D."/>
            <person name="Das B."/>
            <person name="Davila M.-L."/>
            <person name="Davy-Carroll L."/>
            <person name="Denson S."/>
            <person name="Dinh H."/>
            <person name="Ebong V.E."/>
            <person name="Edwards J.R."/>
            <person name="Egan A."/>
            <person name="El-Daye J."/>
            <person name="Escobedo L."/>
            <person name="Fernandez S."/>
            <person name="Fernando P.R."/>
            <person name="Flagg N."/>
            <person name="Forbes L.D."/>
            <person name="Fowler R.G."/>
            <person name="Fu Q."/>
            <person name="Gabisi R.A."/>
            <person name="Ganer J."/>
            <person name="Garbino Pronczuk A."/>
            <person name="Garcia R.M."/>
            <person name="Garner T."/>
            <person name="Garrett T.E."/>
            <person name="Gonzalez D.A."/>
            <person name="Hamid H."/>
            <person name="Hawkins E.S."/>
            <person name="Hirani K."/>
            <person name="Hogues M.E."/>
            <person name="Hollins B."/>
            <person name="Hsiao C.-H."/>
            <person name="Jabil R."/>
            <person name="James M.L."/>
            <person name="Jhangiani S.N."/>
            <person name="Johnson B."/>
            <person name="Johnson Q."/>
            <person name="Joshi V."/>
            <person name="Kalu J.B."/>
            <person name="Kam C."/>
            <person name="Kashfia A."/>
            <person name="Keebler J."/>
            <person name="Kisamo H."/>
            <person name="Kovar C.L."/>
            <person name="Lago L.A."/>
            <person name="Lai C.-Y."/>
            <person name="Laidlaw J."/>
            <person name="Lara F."/>
            <person name="Le T.-K."/>
            <person name="Lee S.L."/>
            <person name="Legall F.H."/>
            <person name="Lemon S.J."/>
            <person name="Lewis L.R."/>
            <person name="Li B."/>
            <person name="Liu Y."/>
            <person name="Liu Y.-S."/>
            <person name="Lopez J."/>
            <person name="Lozado R.J."/>
            <person name="Lu J."/>
            <person name="Madu R.C."/>
            <person name="Maheshwari M."/>
            <person name="Maheshwari R."/>
            <person name="Malloy K."/>
            <person name="Martinez E."/>
            <person name="Mathew T."/>
            <person name="Mercado I.C."/>
            <person name="Mercado C."/>
            <person name="Meyer B."/>
            <person name="Montgomery K."/>
            <person name="Morgan M.B."/>
            <person name="Munidasa M."/>
            <person name="Nazareth L.V."/>
            <person name="Nelson J."/>
            <person name="Ng B.M."/>
            <person name="Nguyen N.B."/>
            <person name="Nguyen P.Q."/>
            <person name="Nguyen T."/>
            <person name="Obregon M."/>
            <person name="Okwuonu G.O."/>
            <person name="Onwere C.G."/>
            <person name="Orozco G."/>
            <person name="Parra A."/>
            <person name="Patel S."/>
            <person name="Patil S."/>
            <person name="Perez A."/>
            <person name="Perez Y."/>
            <person name="Pham C."/>
            <person name="Primus E.L."/>
            <person name="Pu L.-L."/>
            <person name="Puazo M."/>
            <person name="Qin X."/>
            <person name="Quiroz J.B."/>
            <person name="Reese J."/>
            <person name="Richards S."/>
            <person name="Rives C.M."/>
            <person name="Robberts R."/>
            <person name="Ruiz S.J."/>
            <person name="Ruiz M.J."/>
            <person name="Santibanez J."/>
            <person name="Schneider B.W."/>
            <person name="Sisson I."/>
            <person name="Smith M."/>
            <person name="Sodergren E."/>
            <person name="Song X.-Z."/>
            <person name="Song B.B."/>
            <person name="Summersgill H."/>
            <person name="Thelus R."/>
            <person name="Thornton R.D."/>
            <person name="Trejos Z.Y."/>
            <person name="Usmani K."/>
            <person name="Vattathil S."/>
            <person name="Villasana D."/>
            <person name="Walker D.L."/>
            <person name="Wang S."/>
            <person name="Wang K."/>
            <person name="White C.S."/>
            <person name="Williams A.C."/>
            <person name="Williamson J."/>
            <person name="Wilson K."/>
            <person name="Woghiren I.O."/>
            <person name="Woodworth J.R."/>
            <person name="Worley K.C."/>
            <person name="Wright R.A."/>
            <person name="Wu W."/>
            <person name="Young L."/>
            <person name="Zhang L."/>
            <person name="Zhang J."/>
            <person name="Zhu Y."/>
            <person name="Muzny D.M."/>
            <person name="Weinstock G."/>
            <person name="Gibbs R.A."/>
        </authorList>
    </citation>
    <scope>NUCLEOTIDE SEQUENCE [LARGE SCALE GENOMIC DNA]</scope>
    <source>
        <strain evidence="2">LSR1</strain>
    </source>
</reference>
<dbReference type="EnsemblMetazoa" id="XM_029490676.1">
    <property type="protein sequence ID" value="XP_029346536.1"/>
    <property type="gene ID" value="LOC100572014"/>
</dbReference>
<evidence type="ECO:0000313" key="1">
    <source>
        <dbReference type="EnsemblMetazoa" id="XP_029346534.1"/>
    </source>
</evidence>
<dbReference type="GeneID" id="100572014"/>
<evidence type="ECO:0000313" key="2">
    <source>
        <dbReference type="Proteomes" id="UP000007819"/>
    </source>
</evidence>